<evidence type="ECO:0000313" key="1">
    <source>
        <dbReference type="EMBL" id="KIH46903.1"/>
    </source>
</evidence>
<dbReference type="Proteomes" id="UP000054047">
    <property type="component" value="Unassembled WGS sequence"/>
</dbReference>
<evidence type="ECO:0000313" key="2">
    <source>
        <dbReference type="Proteomes" id="UP000054047"/>
    </source>
</evidence>
<reference evidence="1 2" key="1">
    <citation type="submission" date="2013-12" db="EMBL/GenBank/DDBJ databases">
        <title>Draft genome of the parsitic nematode Ancylostoma duodenale.</title>
        <authorList>
            <person name="Mitreva M."/>
        </authorList>
    </citation>
    <scope>NUCLEOTIDE SEQUENCE [LARGE SCALE GENOMIC DNA]</scope>
    <source>
        <strain evidence="1 2">Zhejiang</strain>
    </source>
</reference>
<proteinExistence type="predicted"/>
<sequence>MVPLQRCRHRNQRDVVTEGLSRLMMNLRCYSNGYSNHGRCLYSCLGDDFYSGRMIRCQE</sequence>
<gene>
    <name evidence="1" type="ORF">ANCDUO_23041</name>
</gene>
<name>A0A0C2BSR3_9BILA</name>
<organism evidence="1 2">
    <name type="scientific">Ancylostoma duodenale</name>
    <dbReference type="NCBI Taxonomy" id="51022"/>
    <lineage>
        <taxon>Eukaryota</taxon>
        <taxon>Metazoa</taxon>
        <taxon>Ecdysozoa</taxon>
        <taxon>Nematoda</taxon>
        <taxon>Chromadorea</taxon>
        <taxon>Rhabditida</taxon>
        <taxon>Rhabditina</taxon>
        <taxon>Rhabditomorpha</taxon>
        <taxon>Strongyloidea</taxon>
        <taxon>Ancylostomatidae</taxon>
        <taxon>Ancylostomatinae</taxon>
        <taxon>Ancylostoma</taxon>
    </lineage>
</organism>
<protein>
    <submittedName>
        <fullName evidence="1">Uncharacterized protein</fullName>
    </submittedName>
</protein>
<dbReference type="AlphaFoldDB" id="A0A0C2BSR3"/>
<accession>A0A0C2BSR3</accession>
<dbReference type="EMBL" id="KN768333">
    <property type="protein sequence ID" value="KIH46903.1"/>
    <property type="molecule type" value="Genomic_DNA"/>
</dbReference>
<keyword evidence="2" id="KW-1185">Reference proteome</keyword>